<sequence>MNGAEPLSTDQELLAVPRWRLAPNVAASAGVAGLAVIWFVVALVRHDPPAIGWVLPMSAVLIAAWGAWRAGTPQTADMPRRYFWRYVAVGVTLIGLGSVSNGYDYLTAGYSNQVSGLTSGIYLTGLLVMMVGLLRIPGTRRARAEWTRFGLDIATVIVTVLTFSWHLLYPAWATGGLAGTWSELAVIGGGFICVFAFVKVAFTGTGAIDRRALHLLGLTGAVGAGGGATAPLLAAFPGVANGPVLIPIVCLVLSLAVDRQLRAAHQLTPASRPLSRRPSMMPYAAVLTTGTLLLISAHDRTDDMFAVAVGAVTVTVLVAVRQVMALRDNAALVTHLDVRLRELGEYQQQLTHQATHDVLTGLANRVALDRDTAEALAADPAAVGVALIDLDNFKIINDDLGHAVGDALLTAVAARLSAHVPPGTTVARLGGDEYVLLLRTGSTADHEAALIRLTEQLRRPVSACGHDLVVEASIGLAPAGNGAGTADELLRRADVAMYEAKSQGRGRYVVYTPDMDQHGAEQARIAADLRVAMDTGQLHLVYQPIVAMADNYLYGVEALIRWNHPQRGPVGPVDFIPAAERTGLIVPLGAWILGEACRQAVRWQQELGDRAPHTVSVNVSARQLREAGFATDVAAVLQQTGLAPDRLTIEVTETAVFDGGTALNELHAIKALGVTIALDDFGTGHSSLGLLRTCPVDTLKVDKSFVDDVTLGGQQAVVAEALIHLSNGLSLRAVAEGVETAEQADALYRLGYRYAQGYFYDRPMPAADISGRLSEPGMRLSRP</sequence>
<proteinExistence type="predicted"/>
<dbReference type="Gene3D" id="3.20.20.450">
    <property type="entry name" value="EAL domain"/>
    <property type="match status" value="1"/>
</dbReference>
<feature type="transmembrane region" description="Helical" evidence="1">
    <location>
        <begin position="50"/>
        <end position="70"/>
    </location>
</feature>
<dbReference type="Gene3D" id="3.30.70.270">
    <property type="match status" value="1"/>
</dbReference>
<feature type="transmembrane region" description="Helical" evidence="1">
    <location>
        <begin position="184"/>
        <end position="202"/>
    </location>
</feature>
<keyword evidence="1" id="KW-1133">Transmembrane helix</keyword>
<dbReference type="SMART" id="SM00267">
    <property type="entry name" value="GGDEF"/>
    <property type="match status" value="1"/>
</dbReference>
<evidence type="ECO:0008006" key="6">
    <source>
        <dbReference type="Google" id="ProtNLM"/>
    </source>
</evidence>
<dbReference type="PROSITE" id="PS50883">
    <property type="entry name" value="EAL"/>
    <property type="match status" value="1"/>
</dbReference>
<dbReference type="SUPFAM" id="SSF55073">
    <property type="entry name" value="Nucleotide cyclase"/>
    <property type="match status" value="1"/>
</dbReference>
<reference evidence="4 5" key="1">
    <citation type="submission" date="2021-01" db="EMBL/GenBank/DDBJ databases">
        <title>Whole genome shotgun sequence of Actinoplanes humidus NBRC 14915.</title>
        <authorList>
            <person name="Komaki H."/>
            <person name="Tamura T."/>
        </authorList>
    </citation>
    <scope>NUCLEOTIDE SEQUENCE [LARGE SCALE GENOMIC DNA]</scope>
    <source>
        <strain evidence="4 5">NBRC 14915</strain>
    </source>
</reference>
<feature type="domain" description="GGDEF" evidence="3">
    <location>
        <begin position="381"/>
        <end position="513"/>
    </location>
</feature>
<dbReference type="CDD" id="cd01949">
    <property type="entry name" value="GGDEF"/>
    <property type="match status" value="1"/>
</dbReference>
<evidence type="ECO:0000313" key="4">
    <source>
        <dbReference type="EMBL" id="GIE26836.1"/>
    </source>
</evidence>
<dbReference type="SUPFAM" id="SSF141868">
    <property type="entry name" value="EAL domain-like"/>
    <property type="match status" value="1"/>
</dbReference>
<dbReference type="NCBIfam" id="TIGR00254">
    <property type="entry name" value="GGDEF"/>
    <property type="match status" value="1"/>
</dbReference>
<evidence type="ECO:0000256" key="1">
    <source>
        <dbReference type="SAM" id="Phobius"/>
    </source>
</evidence>
<dbReference type="PROSITE" id="PS50887">
    <property type="entry name" value="GGDEF"/>
    <property type="match status" value="1"/>
</dbReference>
<dbReference type="InterPro" id="IPR000160">
    <property type="entry name" value="GGDEF_dom"/>
</dbReference>
<feature type="domain" description="EAL" evidence="2">
    <location>
        <begin position="522"/>
        <end position="777"/>
    </location>
</feature>
<feature type="transmembrane region" description="Helical" evidence="1">
    <location>
        <begin position="21"/>
        <end position="44"/>
    </location>
</feature>
<dbReference type="Pfam" id="PF00990">
    <property type="entry name" value="GGDEF"/>
    <property type="match status" value="1"/>
</dbReference>
<evidence type="ECO:0000259" key="3">
    <source>
        <dbReference type="PROSITE" id="PS50887"/>
    </source>
</evidence>
<dbReference type="RefSeq" id="WP_239159791.1">
    <property type="nucleotide sequence ID" value="NZ_BAAATV010000046.1"/>
</dbReference>
<gene>
    <name evidence="4" type="ORF">Ahu01nite_099380</name>
</gene>
<dbReference type="InterPro" id="IPR043128">
    <property type="entry name" value="Rev_trsase/Diguanyl_cyclase"/>
</dbReference>
<name>A0ABQ4A7K8_9ACTN</name>
<dbReference type="Pfam" id="PF00563">
    <property type="entry name" value="EAL"/>
    <property type="match status" value="1"/>
</dbReference>
<evidence type="ECO:0000259" key="2">
    <source>
        <dbReference type="PROSITE" id="PS50883"/>
    </source>
</evidence>
<feature type="transmembrane region" description="Helical" evidence="1">
    <location>
        <begin position="120"/>
        <end position="137"/>
    </location>
</feature>
<dbReference type="PANTHER" id="PTHR44757">
    <property type="entry name" value="DIGUANYLATE CYCLASE DGCP"/>
    <property type="match status" value="1"/>
</dbReference>
<dbReference type="Proteomes" id="UP000603200">
    <property type="component" value="Unassembled WGS sequence"/>
</dbReference>
<dbReference type="InterPro" id="IPR001633">
    <property type="entry name" value="EAL_dom"/>
</dbReference>
<keyword evidence="1" id="KW-0812">Transmembrane</keyword>
<dbReference type="InterPro" id="IPR035919">
    <property type="entry name" value="EAL_sf"/>
</dbReference>
<feature type="transmembrane region" description="Helical" evidence="1">
    <location>
        <begin position="149"/>
        <end position="172"/>
    </location>
</feature>
<feature type="transmembrane region" description="Helical" evidence="1">
    <location>
        <begin position="304"/>
        <end position="320"/>
    </location>
</feature>
<protein>
    <recommendedName>
        <fullName evidence="6">Diguanylate cyclase (GGDEF)-like protein</fullName>
    </recommendedName>
</protein>
<feature type="transmembrane region" description="Helical" evidence="1">
    <location>
        <begin position="214"/>
        <end position="236"/>
    </location>
</feature>
<comment type="caution">
    <text evidence="4">The sequence shown here is derived from an EMBL/GenBank/DDBJ whole genome shotgun (WGS) entry which is preliminary data.</text>
</comment>
<dbReference type="EMBL" id="BOMN01000154">
    <property type="protein sequence ID" value="GIE26836.1"/>
    <property type="molecule type" value="Genomic_DNA"/>
</dbReference>
<dbReference type="InterPro" id="IPR029787">
    <property type="entry name" value="Nucleotide_cyclase"/>
</dbReference>
<dbReference type="InterPro" id="IPR052155">
    <property type="entry name" value="Biofilm_reg_signaling"/>
</dbReference>
<evidence type="ECO:0000313" key="5">
    <source>
        <dbReference type="Proteomes" id="UP000603200"/>
    </source>
</evidence>
<dbReference type="PANTHER" id="PTHR44757:SF2">
    <property type="entry name" value="BIOFILM ARCHITECTURE MAINTENANCE PROTEIN MBAA"/>
    <property type="match status" value="1"/>
</dbReference>
<keyword evidence="1" id="KW-0472">Membrane</keyword>
<keyword evidence="5" id="KW-1185">Reference proteome</keyword>
<dbReference type="SMART" id="SM00052">
    <property type="entry name" value="EAL"/>
    <property type="match status" value="1"/>
</dbReference>
<dbReference type="CDD" id="cd01948">
    <property type="entry name" value="EAL"/>
    <property type="match status" value="1"/>
</dbReference>
<organism evidence="4 5">
    <name type="scientific">Winogradskya humida</name>
    <dbReference type="NCBI Taxonomy" id="113566"/>
    <lineage>
        <taxon>Bacteria</taxon>
        <taxon>Bacillati</taxon>
        <taxon>Actinomycetota</taxon>
        <taxon>Actinomycetes</taxon>
        <taxon>Micromonosporales</taxon>
        <taxon>Micromonosporaceae</taxon>
        <taxon>Winogradskya</taxon>
    </lineage>
</organism>
<feature type="transmembrane region" description="Helical" evidence="1">
    <location>
        <begin position="280"/>
        <end position="298"/>
    </location>
</feature>
<accession>A0ABQ4A7K8</accession>
<feature type="transmembrane region" description="Helical" evidence="1">
    <location>
        <begin position="82"/>
        <end position="100"/>
    </location>
</feature>